<dbReference type="AlphaFoldDB" id="A0AAU7PPB8"/>
<dbReference type="InterPro" id="IPR035906">
    <property type="entry name" value="MetI-like_sf"/>
</dbReference>
<dbReference type="PANTHER" id="PTHR30193:SF37">
    <property type="entry name" value="INNER MEMBRANE ABC TRANSPORTER PERMEASE PROTEIN YCJO"/>
    <property type="match status" value="1"/>
</dbReference>
<feature type="domain" description="ABC transmembrane type-1" evidence="8">
    <location>
        <begin position="75"/>
        <end position="289"/>
    </location>
</feature>
<gene>
    <name evidence="9" type="ORF">ABFV83_20320</name>
</gene>
<dbReference type="CDD" id="cd06261">
    <property type="entry name" value="TM_PBP2"/>
    <property type="match status" value="1"/>
</dbReference>
<feature type="transmembrane region" description="Helical" evidence="7">
    <location>
        <begin position="163"/>
        <end position="190"/>
    </location>
</feature>
<dbReference type="RefSeq" id="WP_349946534.1">
    <property type="nucleotide sequence ID" value="NZ_CP157940.1"/>
</dbReference>
<name>A0AAU7PPB8_9FIRM</name>
<evidence type="ECO:0000313" key="9">
    <source>
        <dbReference type="EMBL" id="XBS54108.1"/>
    </source>
</evidence>
<dbReference type="Pfam" id="PF00528">
    <property type="entry name" value="BPD_transp_1"/>
    <property type="match status" value="1"/>
</dbReference>
<accession>A0AAU7PPB8</accession>
<organism evidence="9">
    <name type="scientific">Lacrimispora sp. BS-2</name>
    <dbReference type="NCBI Taxonomy" id="3151850"/>
    <lineage>
        <taxon>Bacteria</taxon>
        <taxon>Bacillati</taxon>
        <taxon>Bacillota</taxon>
        <taxon>Clostridia</taxon>
        <taxon>Lachnospirales</taxon>
        <taxon>Lachnospiraceae</taxon>
        <taxon>Lacrimispora</taxon>
    </lineage>
</organism>
<protein>
    <submittedName>
        <fullName evidence="9">Sugar ABC transporter permease</fullName>
    </submittedName>
</protein>
<dbReference type="Gene3D" id="1.10.3720.10">
    <property type="entry name" value="MetI-like"/>
    <property type="match status" value="1"/>
</dbReference>
<feature type="transmembrane region" description="Helical" evidence="7">
    <location>
        <begin position="79"/>
        <end position="101"/>
    </location>
</feature>
<dbReference type="PANTHER" id="PTHR30193">
    <property type="entry name" value="ABC TRANSPORTER PERMEASE PROTEIN"/>
    <property type="match status" value="1"/>
</dbReference>
<dbReference type="EMBL" id="CP157940">
    <property type="protein sequence ID" value="XBS54108.1"/>
    <property type="molecule type" value="Genomic_DNA"/>
</dbReference>
<evidence type="ECO:0000256" key="7">
    <source>
        <dbReference type="RuleBase" id="RU363032"/>
    </source>
</evidence>
<reference evidence="9" key="1">
    <citation type="submission" date="2024-06" db="EMBL/GenBank/DDBJ databases">
        <title>Lacrimispora cavernae sp. nov., a novel anaerobe isolated from bat guano pile inside a cave.</title>
        <authorList>
            <person name="Miller S.L."/>
            <person name="Lu N."/>
            <person name="King J."/>
            <person name="Sankaranarayanan K."/>
            <person name="Lawson P.A."/>
        </authorList>
    </citation>
    <scope>NUCLEOTIDE SEQUENCE</scope>
    <source>
        <strain evidence="9">BS-2</strain>
    </source>
</reference>
<feature type="transmembrane region" description="Helical" evidence="7">
    <location>
        <begin position="20"/>
        <end position="43"/>
    </location>
</feature>
<sequence>MSMQAAKKRKRLNNDAKWGYAFVLVPILSFIIFTLYPVIQAAIVSFQTYKPLKTEFVGFANYSNTLKNGLFFKSIWNTVVYTAVTVPVSILVAFIISILLVPFKKRSQSFFKAVFYLPGIASGVALSFVWKWIFDPLPSGLLNSVIRSFGIQNQNWLGSSQTAMLSLIIMTIFSGIGSTVIIYVAALLGIDPTYYEVANIDGATFIQRIKYVVWPMVKPTTVFLTITGVINAFQAFQTSYLMTGGGPDNATTMVGLLIFNNAFKYFNYGEACAQALLLAGFIAVFAVLQFKVMAGDVEY</sequence>
<keyword evidence="3" id="KW-1003">Cell membrane</keyword>
<dbReference type="SUPFAM" id="SSF161098">
    <property type="entry name" value="MetI-like"/>
    <property type="match status" value="1"/>
</dbReference>
<dbReference type="GO" id="GO:0055085">
    <property type="term" value="P:transmembrane transport"/>
    <property type="evidence" value="ECO:0007669"/>
    <property type="project" value="InterPro"/>
</dbReference>
<proteinExistence type="inferred from homology"/>
<dbReference type="InterPro" id="IPR000515">
    <property type="entry name" value="MetI-like"/>
</dbReference>
<evidence type="ECO:0000256" key="2">
    <source>
        <dbReference type="ARBA" id="ARBA00022448"/>
    </source>
</evidence>
<evidence type="ECO:0000256" key="5">
    <source>
        <dbReference type="ARBA" id="ARBA00022989"/>
    </source>
</evidence>
<comment type="subcellular location">
    <subcellularLocation>
        <location evidence="1 7">Cell membrane</location>
        <topology evidence="1 7">Multi-pass membrane protein</topology>
    </subcellularLocation>
</comment>
<feature type="transmembrane region" description="Helical" evidence="7">
    <location>
        <begin position="211"/>
        <end position="233"/>
    </location>
</feature>
<evidence type="ECO:0000256" key="3">
    <source>
        <dbReference type="ARBA" id="ARBA00022475"/>
    </source>
</evidence>
<evidence type="ECO:0000256" key="1">
    <source>
        <dbReference type="ARBA" id="ARBA00004651"/>
    </source>
</evidence>
<dbReference type="PROSITE" id="PS50928">
    <property type="entry name" value="ABC_TM1"/>
    <property type="match status" value="1"/>
</dbReference>
<feature type="transmembrane region" description="Helical" evidence="7">
    <location>
        <begin position="271"/>
        <end position="290"/>
    </location>
</feature>
<keyword evidence="6 7" id="KW-0472">Membrane</keyword>
<keyword evidence="5 7" id="KW-1133">Transmembrane helix</keyword>
<keyword evidence="4 7" id="KW-0812">Transmembrane</keyword>
<feature type="transmembrane region" description="Helical" evidence="7">
    <location>
        <begin position="113"/>
        <end position="133"/>
    </location>
</feature>
<evidence type="ECO:0000256" key="6">
    <source>
        <dbReference type="ARBA" id="ARBA00023136"/>
    </source>
</evidence>
<evidence type="ECO:0000256" key="4">
    <source>
        <dbReference type="ARBA" id="ARBA00022692"/>
    </source>
</evidence>
<dbReference type="GO" id="GO:0005886">
    <property type="term" value="C:plasma membrane"/>
    <property type="evidence" value="ECO:0007669"/>
    <property type="project" value="UniProtKB-SubCell"/>
</dbReference>
<comment type="similarity">
    <text evidence="7">Belongs to the binding-protein-dependent transport system permease family.</text>
</comment>
<keyword evidence="2 7" id="KW-0813">Transport</keyword>
<evidence type="ECO:0000259" key="8">
    <source>
        <dbReference type="PROSITE" id="PS50928"/>
    </source>
</evidence>
<dbReference type="InterPro" id="IPR051393">
    <property type="entry name" value="ABC_transporter_permease"/>
</dbReference>